<name>A0AAV9N1X6_9EURO</name>
<protein>
    <recommendedName>
        <fullName evidence="3">Xylanolytic transcriptional activator regulatory domain-containing protein</fullName>
    </recommendedName>
</protein>
<feature type="compositionally biased region" description="Basic and acidic residues" evidence="2">
    <location>
        <begin position="29"/>
        <end position="47"/>
    </location>
</feature>
<dbReference type="SMART" id="SM00906">
    <property type="entry name" value="Fungal_trans"/>
    <property type="match status" value="1"/>
</dbReference>
<dbReference type="GeneID" id="89974837"/>
<feature type="compositionally biased region" description="Basic and acidic residues" evidence="2">
    <location>
        <begin position="1"/>
        <end position="16"/>
    </location>
</feature>
<evidence type="ECO:0000256" key="2">
    <source>
        <dbReference type="SAM" id="MobiDB-lite"/>
    </source>
</evidence>
<organism evidence="4 5">
    <name type="scientific">Exophiala bonariae</name>
    <dbReference type="NCBI Taxonomy" id="1690606"/>
    <lineage>
        <taxon>Eukaryota</taxon>
        <taxon>Fungi</taxon>
        <taxon>Dikarya</taxon>
        <taxon>Ascomycota</taxon>
        <taxon>Pezizomycotina</taxon>
        <taxon>Eurotiomycetes</taxon>
        <taxon>Chaetothyriomycetidae</taxon>
        <taxon>Chaetothyriales</taxon>
        <taxon>Herpotrichiellaceae</taxon>
        <taxon>Exophiala</taxon>
    </lineage>
</organism>
<comment type="caution">
    <text evidence="4">The sequence shown here is derived from an EMBL/GenBank/DDBJ whole genome shotgun (WGS) entry which is preliminary data.</text>
</comment>
<dbReference type="RefSeq" id="XP_064703113.1">
    <property type="nucleotide sequence ID" value="XM_064850226.1"/>
</dbReference>
<feature type="region of interest" description="Disordered" evidence="2">
    <location>
        <begin position="1"/>
        <end position="79"/>
    </location>
</feature>
<keyword evidence="1" id="KW-0539">Nucleus</keyword>
<evidence type="ECO:0000256" key="1">
    <source>
        <dbReference type="ARBA" id="ARBA00023242"/>
    </source>
</evidence>
<dbReference type="AlphaFoldDB" id="A0AAV9N1X6"/>
<evidence type="ECO:0000313" key="5">
    <source>
        <dbReference type="Proteomes" id="UP001358417"/>
    </source>
</evidence>
<dbReference type="PANTHER" id="PTHR31668:SF4">
    <property type="entry name" value="TRANSCRIPTIONAL ACTIVATOR PROTEIN DAL81"/>
    <property type="match status" value="1"/>
</dbReference>
<evidence type="ECO:0000313" key="4">
    <source>
        <dbReference type="EMBL" id="KAK5047569.1"/>
    </source>
</evidence>
<dbReference type="Pfam" id="PF04082">
    <property type="entry name" value="Fungal_trans"/>
    <property type="match status" value="1"/>
</dbReference>
<dbReference type="InterPro" id="IPR050797">
    <property type="entry name" value="Carb_Metab_Trans_Reg"/>
</dbReference>
<gene>
    <name evidence="4" type="ORF">LTR84_006666</name>
</gene>
<dbReference type="GO" id="GO:0003677">
    <property type="term" value="F:DNA binding"/>
    <property type="evidence" value="ECO:0007669"/>
    <property type="project" value="InterPro"/>
</dbReference>
<sequence>MGRKPENIDQNGKDHAICAASAKRNARSRALEGRPLRKERGPPESRSHSAQLQTSHPPEFPSTVQHHDSQSDFDAHQGDPMHIDVSAFETDDLEFGIDANPETLPLVSDRLSFPGQELPDPQAGGAIDWSYLNFPISPLGNHSTSPRLLSAVSDGSPQAFRLDHISPVASERHEQRNGPVIATDSSDDVLENSTHNELEAPRIGEWSSDFSLDERPGYSSQLIGLSGETDPFLLRHYQYDARDTFRMFALDFRKVTDDGNMLGHAALPQSSQIPSSDVPIQFVMTDEKICNDDVKIMDKDFAGSSTEAEDYALLYKIVPIDLGSRLLKLFFKFIQPSYPVLSSHDHNGEYRDCKCSTGLRAAVYALAAPYYFLDDYLSVDRGYQQPPTEELWGIAHRGFQRDSRKPHLALVQLGLLFLHRPPQNYAVADVPSSWATACLVLAAAETLGLNLDPSHWKLPPYEIRLRKRLWWLVHVEHTWRALVLGRPSHITDSNWDVSGLTADDFDLDDIADPETRNCVQAQSPFFMALCSLSTIANKVLDAL</sequence>
<dbReference type="GO" id="GO:0005634">
    <property type="term" value="C:nucleus"/>
    <property type="evidence" value="ECO:0007669"/>
    <property type="project" value="TreeGrafter"/>
</dbReference>
<dbReference type="EMBL" id="JAVRRD010000025">
    <property type="protein sequence ID" value="KAK5047569.1"/>
    <property type="molecule type" value="Genomic_DNA"/>
</dbReference>
<dbReference type="GO" id="GO:0008270">
    <property type="term" value="F:zinc ion binding"/>
    <property type="evidence" value="ECO:0007669"/>
    <property type="project" value="InterPro"/>
</dbReference>
<dbReference type="CDD" id="cd12148">
    <property type="entry name" value="fungal_TF_MHR"/>
    <property type="match status" value="1"/>
</dbReference>
<keyword evidence="5" id="KW-1185">Reference proteome</keyword>
<accession>A0AAV9N1X6</accession>
<dbReference type="GO" id="GO:0006351">
    <property type="term" value="P:DNA-templated transcription"/>
    <property type="evidence" value="ECO:0007669"/>
    <property type="project" value="InterPro"/>
</dbReference>
<dbReference type="InterPro" id="IPR007219">
    <property type="entry name" value="XnlR_reg_dom"/>
</dbReference>
<proteinExistence type="predicted"/>
<feature type="compositionally biased region" description="Basic and acidic residues" evidence="2">
    <location>
        <begin position="65"/>
        <end position="79"/>
    </location>
</feature>
<dbReference type="GO" id="GO:0001080">
    <property type="term" value="P:nitrogen catabolite activation of transcription from RNA polymerase II promoter"/>
    <property type="evidence" value="ECO:0007669"/>
    <property type="project" value="TreeGrafter"/>
</dbReference>
<dbReference type="PANTHER" id="PTHR31668">
    <property type="entry name" value="GLUCOSE TRANSPORT TRANSCRIPTION REGULATOR RGT1-RELATED-RELATED"/>
    <property type="match status" value="1"/>
</dbReference>
<reference evidence="4 5" key="1">
    <citation type="submission" date="2023-08" db="EMBL/GenBank/DDBJ databases">
        <title>Black Yeasts Isolated from many extreme environments.</title>
        <authorList>
            <person name="Coleine C."/>
            <person name="Stajich J.E."/>
            <person name="Selbmann L."/>
        </authorList>
    </citation>
    <scope>NUCLEOTIDE SEQUENCE [LARGE SCALE GENOMIC DNA]</scope>
    <source>
        <strain evidence="4 5">CCFEE 5792</strain>
    </source>
</reference>
<dbReference type="Proteomes" id="UP001358417">
    <property type="component" value="Unassembled WGS sequence"/>
</dbReference>
<feature type="domain" description="Xylanolytic transcriptional activator regulatory" evidence="3">
    <location>
        <begin position="433"/>
        <end position="507"/>
    </location>
</feature>
<evidence type="ECO:0000259" key="3">
    <source>
        <dbReference type="SMART" id="SM00906"/>
    </source>
</evidence>